<dbReference type="Proteomes" id="UP000192903">
    <property type="component" value="Unassembled WGS sequence"/>
</dbReference>
<proteinExistence type="predicted"/>
<reference evidence="2" key="1">
    <citation type="submission" date="2017-04" db="EMBL/GenBank/DDBJ databases">
        <authorList>
            <person name="Varghese N."/>
            <person name="Submissions S."/>
        </authorList>
    </citation>
    <scope>NUCLEOTIDE SEQUENCE [LARGE SCALE GENOMIC DNA]</scope>
    <source>
        <strain evidence="2">B4P</strain>
    </source>
</reference>
<evidence type="ECO:0000313" key="1">
    <source>
        <dbReference type="EMBL" id="SMF39207.1"/>
    </source>
</evidence>
<dbReference type="RefSeq" id="WP_085422002.1">
    <property type="nucleotide sequence ID" value="NZ_FXAF01000006.1"/>
</dbReference>
<dbReference type="OrthoDB" id="8372233at2"/>
<dbReference type="AlphaFoldDB" id="A0A1X7ESK4"/>
<keyword evidence="2" id="KW-1185">Reference proteome</keyword>
<evidence type="ECO:0000313" key="2">
    <source>
        <dbReference type="Proteomes" id="UP000192903"/>
    </source>
</evidence>
<dbReference type="EMBL" id="FXAF01000006">
    <property type="protein sequence ID" value="SMF39207.1"/>
    <property type="molecule type" value="Genomic_DNA"/>
</dbReference>
<protein>
    <submittedName>
        <fullName evidence="1">Uncharacterized protein</fullName>
    </submittedName>
</protein>
<accession>A0A1X7ESK4</accession>
<organism evidence="1 2">
    <name type="scientific">Xaviernesmea oryzae</name>
    <dbReference type="NCBI Taxonomy" id="464029"/>
    <lineage>
        <taxon>Bacteria</taxon>
        <taxon>Pseudomonadati</taxon>
        <taxon>Pseudomonadota</taxon>
        <taxon>Alphaproteobacteria</taxon>
        <taxon>Hyphomicrobiales</taxon>
        <taxon>Rhizobiaceae</taxon>
        <taxon>Rhizobium/Agrobacterium group</taxon>
        <taxon>Xaviernesmea</taxon>
    </lineage>
</organism>
<name>A0A1X7ESK4_9HYPH</name>
<sequence length="120" mass="13896">MLKGAWILPAVMLVALVIAALFPMDVFAAERDEFRRTQPTYFKNLPGVVPEQERVRKDAYRCSSDIEYVYRHRGRYDILYGDSMPTRIYRCETDSGVTYTGTQMPNTQWVPGLNPHHLPK</sequence>
<gene>
    <name evidence="1" type="ORF">SAMN02982989_1721</name>
</gene>
<dbReference type="STRING" id="464029.SAMN02982989_1721"/>